<dbReference type="InterPro" id="IPR058913">
    <property type="entry name" value="Integrase_dom_put"/>
</dbReference>
<feature type="domain" description="Integrase core" evidence="1">
    <location>
        <begin position="235"/>
        <end position="330"/>
    </location>
</feature>
<dbReference type="Proteomes" id="UP001465976">
    <property type="component" value="Unassembled WGS sequence"/>
</dbReference>
<evidence type="ECO:0000313" key="3">
    <source>
        <dbReference type="Proteomes" id="UP001465976"/>
    </source>
</evidence>
<dbReference type="PANTHER" id="PTHR46791:SF5">
    <property type="entry name" value="CLR5 DOMAIN-CONTAINING PROTEIN-RELATED"/>
    <property type="match status" value="1"/>
</dbReference>
<organism evidence="2 3">
    <name type="scientific">Marasmius crinis-equi</name>
    <dbReference type="NCBI Taxonomy" id="585013"/>
    <lineage>
        <taxon>Eukaryota</taxon>
        <taxon>Fungi</taxon>
        <taxon>Dikarya</taxon>
        <taxon>Basidiomycota</taxon>
        <taxon>Agaricomycotina</taxon>
        <taxon>Agaricomycetes</taxon>
        <taxon>Agaricomycetidae</taxon>
        <taxon>Agaricales</taxon>
        <taxon>Marasmiineae</taxon>
        <taxon>Marasmiaceae</taxon>
        <taxon>Marasmius</taxon>
    </lineage>
</organism>
<comment type="caution">
    <text evidence="2">The sequence shown here is derived from an EMBL/GenBank/DDBJ whole genome shotgun (WGS) entry which is preliminary data.</text>
</comment>
<dbReference type="EMBL" id="JBAHYK010003009">
    <property type="protein sequence ID" value="KAL0564068.1"/>
    <property type="molecule type" value="Genomic_DNA"/>
</dbReference>
<dbReference type="PANTHER" id="PTHR46791">
    <property type="entry name" value="EXPRESSED PROTEIN"/>
    <property type="match status" value="1"/>
</dbReference>
<evidence type="ECO:0000259" key="1">
    <source>
        <dbReference type="Pfam" id="PF24764"/>
    </source>
</evidence>
<dbReference type="SUPFAM" id="SSF53098">
    <property type="entry name" value="Ribonuclease H-like"/>
    <property type="match status" value="1"/>
</dbReference>
<name>A0ABR3EMH6_9AGAR</name>
<sequence>MSNSALFPELPSFPLSPSHPDVQSYSPNVYAAYSQLKTLQDIHIENLCNVIPVIEALDRHKDEEKISEGWLVEVTTLILSTIDWLADARNLSEDRDQTRIFYPRPVEKVRTGKSGRPRLAIDADFLKEAMAPGLSLKLCDVAKSLGICVNTLKSRLREAGIDYKFSNISDVDLDAITREYRTTKVGSGIRYLVGHIRSVYNLRVQRHRIYDSTKRVDGLGIVLRSPGAPVSRKPYKVQRPLALFHIDGHCKIILWGIVIHGIVDGYSHMIVGFGAHDNNRATTVLELELEAEQAYGRPSRIRGDRGRENKGVALWIIARNGLNRGSFIWGS</sequence>
<gene>
    <name evidence="2" type="ORF">V5O48_017987</name>
</gene>
<keyword evidence="3" id="KW-1185">Reference proteome</keyword>
<evidence type="ECO:0000313" key="2">
    <source>
        <dbReference type="EMBL" id="KAL0564068.1"/>
    </source>
</evidence>
<protein>
    <recommendedName>
        <fullName evidence="1">Integrase core domain-containing protein</fullName>
    </recommendedName>
</protein>
<dbReference type="Pfam" id="PF24764">
    <property type="entry name" value="rva_4"/>
    <property type="match status" value="1"/>
</dbReference>
<reference evidence="2 3" key="1">
    <citation type="submission" date="2024-02" db="EMBL/GenBank/DDBJ databases">
        <title>A draft genome for the cacao thread blight pathogen Marasmius crinis-equi.</title>
        <authorList>
            <person name="Cohen S.P."/>
            <person name="Baruah I.K."/>
            <person name="Amoako-Attah I."/>
            <person name="Bukari Y."/>
            <person name="Meinhardt L.W."/>
            <person name="Bailey B.A."/>
        </authorList>
    </citation>
    <scope>NUCLEOTIDE SEQUENCE [LARGE SCALE GENOMIC DNA]</scope>
    <source>
        <strain evidence="2 3">GH-76</strain>
    </source>
</reference>
<feature type="non-terminal residue" evidence="2">
    <location>
        <position position="331"/>
    </location>
</feature>
<accession>A0ABR3EMH6</accession>
<proteinExistence type="predicted"/>
<dbReference type="InterPro" id="IPR012337">
    <property type="entry name" value="RNaseH-like_sf"/>
</dbReference>